<dbReference type="GeneID" id="73321316"/>
<reference evidence="2 3" key="1">
    <citation type="submission" date="2022-03" db="EMBL/GenBank/DDBJ databases">
        <title>Genome data of Colletotrichum spp.</title>
        <authorList>
            <person name="Utami Y.D."/>
            <person name="Hiruma K."/>
        </authorList>
    </citation>
    <scope>NUCLEOTIDE SEQUENCE [LARGE SCALE GENOMIC DNA]</scope>
    <source>
        <strain evidence="2 3">MAFF 239500</strain>
    </source>
</reference>
<protein>
    <submittedName>
        <fullName evidence="2">Uncharacterized protein</fullName>
    </submittedName>
</protein>
<accession>A0AA37L1P5</accession>
<dbReference type="AlphaFoldDB" id="A0AA37L1P5"/>
<dbReference type="Proteomes" id="UP001055115">
    <property type="component" value="Unassembled WGS sequence"/>
</dbReference>
<dbReference type="RefSeq" id="XP_049122683.1">
    <property type="nucleotide sequence ID" value="XM_049266726.1"/>
</dbReference>
<evidence type="ECO:0000313" key="2">
    <source>
        <dbReference type="EMBL" id="GKT40333.1"/>
    </source>
</evidence>
<sequence length="179" mass="20709">MPEVPSLPAHLQAASTSPSDAAALEALHRDLHELLWNRRNKYYTWWGDFIAKLRRRQAVLDSHRREQSQTRHTAGTGAGANGRNTRRRVAYPVLDQLLLGEERVLNTVRGIVLRAEALLRMRDRDGCVVDFVLYGLKSLERAMEGVEVFCERDKEYERMRDGETGTCWRYLELLELDKD</sequence>
<organism evidence="2 3">
    <name type="scientific">Colletotrichum spaethianum</name>
    <dbReference type="NCBI Taxonomy" id="700344"/>
    <lineage>
        <taxon>Eukaryota</taxon>
        <taxon>Fungi</taxon>
        <taxon>Dikarya</taxon>
        <taxon>Ascomycota</taxon>
        <taxon>Pezizomycotina</taxon>
        <taxon>Sordariomycetes</taxon>
        <taxon>Hypocreomycetidae</taxon>
        <taxon>Glomerellales</taxon>
        <taxon>Glomerellaceae</taxon>
        <taxon>Colletotrichum</taxon>
        <taxon>Colletotrichum spaethianum species complex</taxon>
    </lineage>
</organism>
<proteinExistence type="predicted"/>
<name>A0AA37L1P5_9PEZI</name>
<evidence type="ECO:0000256" key="1">
    <source>
        <dbReference type="SAM" id="MobiDB-lite"/>
    </source>
</evidence>
<dbReference type="EMBL" id="BQXU01000001">
    <property type="protein sequence ID" value="GKT40333.1"/>
    <property type="molecule type" value="Genomic_DNA"/>
</dbReference>
<keyword evidence="3" id="KW-1185">Reference proteome</keyword>
<gene>
    <name evidence="2" type="ORF">ColSpa_00514</name>
</gene>
<evidence type="ECO:0000313" key="3">
    <source>
        <dbReference type="Proteomes" id="UP001055115"/>
    </source>
</evidence>
<comment type="caution">
    <text evidence="2">The sequence shown here is derived from an EMBL/GenBank/DDBJ whole genome shotgun (WGS) entry which is preliminary data.</text>
</comment>
<feature type="region of interest" description="Disordered" evidence="1">
    <location>
        <begin position="61"/>
        <end position="83"/>
    </location>
</feature>